<keyword evidence="2" id="KW-1133">Transmembrane helix</keyword>
<reference evidence="4" key="1">
    <citation type="journal article" date="2019" name="Int. J. Syst. Evol. Microbiol.">
        <title>The Global Catalogue of Microorganisms (GCM) 10K type strain sequencing project: providing services to taxonomists for standard genome sequencing and annotation.</title>
        <authorList>
            <consortium name="The Broad Institute Genomics Platform"/>
            <consortium name="The Broad Institute Genome Sequencing Center for Infectious Disease"/>
            <person name="Wu L."/>
            <person name="Ma J."/>
        </authorList>
    </citation>
    <scope>NUCLEOTIDE SEQUENCE [LARGE SCALE GENOMIC DNA]</scope>
    <source>
        <strain evidence="4">CCM 2767</strain>
    </source>
</reference>
<evidence type="ECO:0000313" key="4">
    <source>
        <dbReference type="Proteomes" id="UP000642180"/>
    </source>
</evidence>
<dbReference type="EMBL" id="BMDI01000003">
    <property type="protein sequence ID" value="GGI21051.1"/>
    <property type="molecule type" value="Genomic_DNA"/>
</dbReference>
<protein>
    <submittedName>
        <fullName evidence="3">Uncharacterized protein</fullName>
    </submittedName>
</protein>
<dbReference type="AlphaFoldDB" id="A0A8J3ARP5"/>
<sequence length="52" mass="5609">MTDDDDKNPMQHPEEQPSGSDGNPKFGRLLLVLAGSVLIVVALTFGSLAYYT</sequence>
<evidence type="ECO:0000256" key="2">
    <source>
        <dbReference type="SAM" id="Phobius"/>
    </source>
</evidence>
<proteinExistence type="predicted"/>
<evidence type="ECO:0000256" key="1">
    <source>
        <dbReference type="SAM" id="MobiDB-lite"/>
    </source>
</evidence>
<keyword evidence="4" id="KW-1185">Reference proteome</keyword>
<dbReference type="RefSeq" id="WP_188381927.1">
    <property type="nucleotide sequence ID" value="NZ_BMDI01000003.1"/>
</dbReference>
<name>A0A8J3ARP5_9BURK</name>
<feature type="transmembrane region" description="Helical" evidence="2">
    <location>
        <begin position="29"/>
        <end position="51"/>
    </location>
</feature>
<comment type="caution">
    <text evidence="3">The sequence shown here is derived from an EMBL/GenBank/DDBJ whole genome shotgun (WGS) entry which is preliminary data.</text>
</comment>
<organism evidence="3 4">
    <name type="scientific">Oxalicibacterium faecigallinarum</name>
    <dbReference type="NCBI Taxonomy" id="573741"/>
    <lineage>
        <taxon>Bacteria</taxon>
        <taxon>Pseudomonadati</taxon>
        <taxon>Pseudomonadota</taxon>
        <taxon>Betaproteobacteria</taxon>
        <taxon>Burkholderiales</taxon>
        <taxon>Oxalobacteraceae</taxon>
        <taxon>Oxalicibacterium</taxon>
    </lineage>
</organism>
<evidence type="ECO:0000313" key="3">
    <source>
        <dbReference type="EMBL" id="GGI21051.1"/>
    </source>
</evidence>
<dbReference type="Proteomes" id="UP000642180">
    <property type="component" value="Unassembled WGS sequence"/>
</dbReference>
<keyword evidence="2" id="KW-0472">Membrane</keyword>
<gene>
    <name evidence="3" type="ORF">GCM10008066_27120</name>
</gene>
<accession>A0A8J3ARP5</accession>
<feature type="region of interest" description="Disordered" evidence="1">
    <location>
        <begin position="1"/>
        <end position="24"/>
    </location>
</feature>
<keyword evidence="2" id="KW-0812">Transmembrane</keyword>